<protein>
    <recommendedName>
        <fullName evidence="3">Fido domain-containing protein</fullName>
    </recommendedName>
</protein>
<dbReference type="GeneID" id="66731974"/>
<dbReference type="AlphaFoldDB" id="G6AG44"/>
<dbReference type="RefSeq" id="WP_008822982.1">
    <property type="nucleotide sequence ID" value="NZ_JH376763.1"/>
</dbReference>
<name>G6AG44_9BACT</name>
<dbReference type="Proteomes" id="UP000004597">
    <property type="component" value="Unassembled WGS sequence"/>
</dbReference>
<evidence type="ECO:0000313" key="1">
    <source>
        <dbReference type="EMBL" id="EHG16374.1"/>
    </source>
</evidence>
<organism evidence="1 2">
    <name type="scientific">Prevotella histicola F0411</name>
    <dbReference type="NCBI Taxonomy" id="857291"/>
    <lineage>
        <taxon>Bacteria</taxon>
        <taxon>Pseudomonadati</taxon>
        <taxon>Bacteroidota</taxon>
        <taxon>Bacteroidia</taxon>
        <taxon>Bacteroidales</taxon>
        <taxon>Prevotellaceae</taxon>
        <taxon>Prevotella</taxon>
    </lineage>
</organism>
<evidence type="ECO:0008006" key="3">
    <source>
        <dbReference type="Google" id="ProtNLM"/>
    </source>
</evidence>
<comment type="caution">
    <text evidence="1">The sequence shown here is derived from an EMBL/GenBank/DDBJ whole genome shotgun (WGS) entry which is preliminary data.</text>
</comment>
<dbReference type="EMBL" id="AFXP01000008">
    <property type="protein sequence ID" value="EHG16374.1"/>
    <property type="molecule type" value="Genomic_DNA"/>
</dbReference>
<dbReference type="PATRIC" id="fig|857291.3.peg.1061"/>
<evidence type="ECO:0000313" key="2">
    <source>
        <dbReference type="Proteomes" id="UP000004597"/>
    </source>
</evidence>
<accession>G6AG44</accession>
<dbReference type="STRING" id="857291.HMPREF9138_01071"/>
<keyword evidence="2" id="KW-1185">Reference proteome</keyword>
<sequence length="89" mass="10438">MSWKLYSNVEEKDTTLFHLVTKNHPFCDGYKQITASLFLYFMTNNEILYHVDTPKCNTYKTPVTFTLMLVESRTGKNAMVKVKDNLESY</sequence>
<gene>
    <name evidence="1" type="ORF">HMPREF9138_01071</name>
</gene>
<reference evidence="1 2" key="1">
    <citation type="submission" date="2011-10" db="EMBL/GenBank/DDBJ databases">
        <title>The Genome Sequence of Prevotella histicola F0411.</title>
        <authorList>
            <consortium name="The Broad Institute Genome Sequencing Platform"/>
            <person name="Earl A."/>
            <person name="Ward D."/>
            <person name="Feldgarden M."/>
            <person name="Gevers D."/>
            <person name="Izard J."/>
            <person name="Ganesan A."/>
            <person name="Blanton J.M."/>
            <person name="Baranova O.V."/>
            <person name="Tanner A.C."/>
            <person name="Mathney J.M.J."/>
            <person name="Dewhirst F.E."/>
            <person name="Young S.K."/>
            <person name="Zeng Q."/>
            <person name="Gargeya S."/>
            <person name="Fitzgerald M."/>
            <person name="Haas B."/>
            <person name="Abouelleil A."/>
            <person name="Alvarado L."/>
            <person name="Arachchi H.M."/>
            <person name="Berlin A."/>
            <person name="Brown A."/>
            <person name="Chapman S.B."/>
            <person name="Chen Z."/>
            <person name="Dunbar C."/>
            <person name="Freedman E."/>
            <person name="Gearin G."/>
            <person name="Gellesch M."/>
            <person name="Goldberg J."/>
            <person name="Griggs A."/>
            <person name="Gujja S."/>
            <person name="Heiman D."/>
            <person name="Howarth C."/>
            <person name="Larson L."/>
            <person name="Lui A."/>
            <person name="MacDonald P.J.P."/>
            <person name="Montmayeur A."/>
            <person name="Murphy C."/>
            <person name="Neiman D."/>
            <person name="Pearson M."/>
            <person name="Priest M."/>
            <person name="Roberts A."/>
            <person name="Saif S."/>
            <person name="Shea T."/>
            <person name="Shenoy N."/>
            <person name="Sisk P."/>
            <person name="Stolte C."/>
            <person name="Sykes S."/>
            <person name="Wortman J."/>
            <person name="Nusbaum C."/>
            <person name="Birren B."/>
        </authorList>
    </citation>
    <scope>NUCLEOTIDE SEQUENCE [LARGE SCALE GENOMIC DNA]</scope>
    <source>
        <strain evidence="1 2">F0411</strain>
    </source>
</reference>
<proteinExistence type="predicted"/>
<dbReference type="HOGENOM" id="CLU_2452128_0_0_10"/>